<evidence type="ECO:0000313" key="2">
    <source>
        <dbReference type="EMBL" id="KAK9036804.1"/>
    </source>
</evidence>
<evidence type="ECO:0000256" key="1">
    <source>
        <dbReference type="SAM" id="MobiDB-lite"/>
    </source>
</evidence>
<evidence type="ECO:0000313" key="3">
    <source>
        <dbReference type="Proteomes" id="UP001396334"/>
    </source>
</evidence>
<sequence>MTEMIDLMNAMAKEKGIVKPKNKIVEGQSGEFEGKGSVREQVPASKYNAENPFVIRFNKSEGGTSESSSSETTTNPAEAREEKDMRGRVSLPLKYAELLPMLIDNKLVTPVRSVPKKPPFPKGYDFRARCDYHLGSLGHTTENCGALKNKVREFMERGVLSFEDGKP</sequence>
<feature type="compositionally biased region" description="Low complexity" evidence="1">
    <location>
        <begin position="60"/>
        <end position="74"/>
    </location>
</feature>
<dbReference type="PANTHER" id="PTHR32108">
    <property type="entry name" value="DNA-DIRECTED RNA POLYMERASE SUBUNIT ALPHA"/>
    <property type="match status" value="1"/>
</dbReference>
<name>A0ABR2THY0_9ROSI</name>
<comment type="caution">
    <text evidence="2">The sequence shown here is derived from an EMBL/GenBank/DDBJ whole genome shotgun (WGS) entry which is preliminary data.</text>
</comment>
<proteinExistence type="predicted"/>
<gene>
    <name evidence="2" type="ORF">V6N11_021731</name>
</gene>
<reference evidence="2 3" key="1">
    <citation type="journal article" date="2024" name="G3 (Bethesda)">
        <title>Genome assembly of Hibiscus sabdariffa L. provides insights into metabolisms of medicinal natural products.</title>
        <authorList>
            <person name="Kim T."/>
        </authorList>
    </citation>
    <scope>NUCLEOTIDE SEQUENCE [LARGE SCALE GENOMIC DNA]</scope>
    <source>
        <strain evidence="2">TK-2024</strain>
        <tissue evidence="2">Old leaves</tissue>
    </source>
</reference>
<keyword evidence="3" id="KW-1185">Reference proteome</keyword>
<dbReference type="PANTHER" id="PTHR32108:SF9">
    <property type="entry name" value="REVERSE TRANSCRIPTASE RNASE H-LIKE DOMAIN-CONTAINING PROTEIN"/>
    <property type="match status" value="1"/>
</dbReference>
<dbReference type="Proteomes" id="UP001396334">
    <property type="component" value="Unassembled WGS sequence"/>
</dbReference>
<organism evidence="2 3">
    <name type="scientific">Hibiscus sabdariffa</name>
    <name type="common">roselle</name>
    <dbReference type="NCBI Taxonomy" id="183260"/>
    <lineage>
        <taxon>Eukaryota</taxon>
        <taxon>Viridiplantae</taxon>
        <taxon>Streptophyta</taxon>
        <taxon>Embryophyta</taxon>
        <taxon>Tracheophyta</taxon>
        <taxon>Spermatophyta</taxon>
        <taxon>Magnoliopsida</taxon>
        <taxon>eudicotyledons</taxon>
        <taxon>Gunneridae</taxon>
        <taxon>Pentapetalae</taxon>
        <taxon>rosids</taxon>
        <taxon>malvids</taxon>
        <taxon>Malvales</taxon>
        <taxon>Malvaceae</taxon>
        <taxon>Malvoideae</taxon>
        <taxon>Hibiscus</taxon>
    </lineage>
</organism>
<accession>A0ABR2THY0</accession>
<protein>
    <submittedName>
        <fullName evidence="2">Uncharacterized protein</fullName>
    </submittedName>
</protein>
<feature type="region of interest" description="Disordered" evidence="1">
    <location>
        <begin position="53"/>
        <end position="86"/>
    </location>
</feature>
<dbReference type="EMBL" id="JBBPBN010000005">
    <property type="protein sequence ID" value="KAK9036804.1"/>
    <property type="molecule type" value="Genomic_DNA"/>
</dbReference>